<dbReference type="InterPro" id="IPR028631">
    <property type="entry name" value="ACD"/>
</dbReference>
<protein>
    <recommendedName>
        <fullName evidence="7">Shelterin complex subunit TPP1/Est3 domain-containing protein</fullName>
    </recommendedName>
</protein>
<dbReference type="GO" id="GO:0070187">
    <property type="term" value="C:shelterin complex"/>
    <property type="evidence" value="ECO:0007669"/>
    <property type="project" value="InterPro"/>
</dbReference>
<reference evidence="8" key="2">
    <citation type="submission" date="2025-09" db="UniProtKB">
        <authorList>
            <consortium name="Ensembl"/>
        </authorList>
    </citation>
    <scope>IDENTIFICATION</scope>
</reference>
<evidence type="ECO:0000313" key="8">
    <source>
        <dbReference type="Ensembl" id="ENSDLAP00005043385.2"/>
    </source>
</evidence>
<dbReference type="PANTHER" id="PTHR14487:SF3">
    <property type="entry name" value="ADRENOCORTICAL DYSPLASIA PROTEIN HOMOLOG"/>
    <property type="match status" value="1"/>
</dbReference>
<dbReference type="GO" id="GO:0007004">
    <property type="term" value="P:telomere maintenance via telomerase"/>
    <property type="evidence" value="ECO:0007669"/>
    <property type="project" value="InterPro"/>
</dbReference>
<dbReference type="Proteomes" id="UP000694389">
    <property type="component" value="Unassembled WGS sequence"/>
</dbReference>
<proteinExistence type="predicted"/>
<dbReference type="AlphaFoldDB" id="A0A8C4HIX7"/>
<dbReference type="GO" id="GO:0005697">
    <property type="term" value="C:telomerase holoenzyme complex"/>
    <property type="evidence" value="ECO:0007669"/>
    <property type="project" value="InterPro"/>
</dbReference>
<evidence type="ECO:0000256" key="2">
    <source>
        <dbReference type="ARBA" id="ARBA00004574"/>
    </source>
</evidence>
<evidence type="ECO:0000259" key="7">
    <source>
        <dbReference type="Pfam" id="PF10341"/>
    </source>
</evidence>
<feature type="domain" description="Shelterin complex subunit TPP1/Est3" evidence="7">
    <location>
        <begin position="9"/>
        <end position="155"/>
    </location>
</feature>
<keyword evidence="4" id="KW-0779">Telomere</keyword>
<dbReference type="GO" id="GO:0016233">
    <property type="term" value="P:telomere capping"/>
    <property type="evidence" value="ECO:0007669"/>
    <property type="project" value="InterPro"/>
</dbReference>
<evidence type="ECO:0000256" key="1">
    <source>
        <dbReference type="ARBA" id="ARBA00004123"/>
    </source>
</evidence>
<feature type="compositionally biased region" description="Basic and acidic residues" evidence="6">
    <location>
        <begin position="358"/>
        <end position="373"/>
    </location>
</feature>
<dbReference type="PANTHER" id="PTHR14487">
    <property type="entry name" value="ADRENOCORTICAL DYSPLASIA PROTEIN ACD"/>
    <property type="match status" value="1"/>
</dbReference>
<evidence type="ECO:0000256" key="5">
    <source>
        <dbReference type="ARBA" id="ARBA00023242"/>
    </source>
</evidence>
<dbReference type="GeneTree" id="ENSGT00390000004877"/>
<evidence type="ECO:0000256" key="4">
    <source>
        <dbReference type="ARBA" id="ARBA00022895"/>
    </source>
</evidence>
<keyword evidence="5" id="KW-0539">Nucleus</keyword>
<comment type="subcellular location">
    <subcellularLocation>
        <location evidence="2">Chromosome</location>
        <location evidence="2">Telomere</location>
    </subcellularLocation>
    <subcellularLocation>
        <location evidence="1">Nucleus</location>
    </subcellularLocation>
</comment>
<keyword evidence="3" id="KW-0158">Chromosome</keyword>
<feature type="region of interest" description="Disordered" evidence="6">
    <location>
        <begin position="473"/>
        <end position="492"/>
    </location>
</feature>
<dbReference type="GO" id="GO:0032211">
    <property type="term" value="P:negative regulation of telomere maintenance via telomerase"/>
    <property type="evidence" value="ECO:0007669"/>
    <property type="project" value="TreeGrafter"/>
</dbReference>
<accession>A0A8C4HIX7</accession>
<reference evidence="8" key="1">
    <citation type="submission" date="2025-08" db="UniProtKB">
        <authorList>
            <consortium name="Ensembl"/>
        </authorList>
    </citation>
    <scope>IDENTIFICATION</scope>
</reference>
<feature type="compositionally biased region" description="Polar residues" evidence="6">
    <location>
        <begin position="317"/>
        <end position="335"/>
    </location>
</feature>
<dbReference type="Gene3D" id="2.40.50.960">
    <property type="match status" value="1"/>
</dbReference>
<name>A0A8C4HIX7_DICLA</name>
<sequence>MPRPDRSRLSPWIESLILSYGGEEGNSSSSGRLKAHVIGVGQMSQSQAQGSESPTGLLFLSDGVLQIPAILTVSAWEHLQEQEDRECFTSLLNTTVCIQDYRLQFHMAPEQTKCRFFLSVGELATTAAGPVKESTPCCTTLPSVRLKICKTWRDLLGQETQDSQKSQCGFDLSELLGEWQHDCLQNVLVDVRERLMVVSGRPVSPHWDVERVRFKREKCFTVPIKCLLIPEEDAQQLQTSKNIGICKPSETAQPSVDDAEWRIPKPVGVETGQDVSQNSPLPAEDSLLDDDMIAGVIDSDIRPLSNPWDLFPPPGDTCSSSEASPEATPTRSLHNPTAAESKPDHAAILTSTQRPVHSPKESRQTSEHSKGEHSYLPPYQKPPNSAKEEAQLSGSPPSWLFDTQAGSRANEGSSHHQGQTEGTVLRQTPTIHSDGRPFCYSYQVSGQNLQDFSRFKVAESWLHWAVKYLVVPKQTENPHNTENRTSNQTPGS</sequence>
<evidence type="ECO:0000256" key="3">
    <source>
        <dbReference type="ARBA" id="ARBA00022454"/>
    </source>
</evidence>
<dbReference type="InterPro" id="IPR019437">
    <property type="entry name" value="TPP1/Est3"/>
</dbReference>
<evidence type="ECO:0000313" key="9">
    <source>
        <dbReference type="Proteomes" id="UP000694389"/>
    </source>
</evidence>
<dbReference type="GO" id="GO:0070198">
    <property type="term" value="P:protein localization to chromosome, telomeric region"/>
    <property type="evidence" value="ECO:0007669"/>
    <property type="project" value="TreeGrafter"/>
</dbReference>
<dbReference type="Pfam" id="PF10341">
    <property type="entry name" value="TPP1"/>
    <property type="match status" value="1"/>
</dbReference>
<evidence type="ECO:0000256" key="6">
    <source>
        <dbReference type="SAM" id="MobiDB-lite"/>
    </source>
</evidence>
<keyword evidence="9" id="KW-1185">Reference proteome</keyword>
<dbReference type="Ensembl" id="ENSDLAT00005046354.2">
    <property type="protein sequence ID" value="ENSDLAP00005043385.2"/>
    <property type="gene ID" value="ENSDLAG00005019352.2"/>
</dbReference>
<organism evidence="8 9">
    <name type="scientific">Dicentrarchus labrax</name>
    <name type="common">European seabass</name>
    <name type="synonym">Morone labrax</name>
    <dbReference type="NCBI Taxonomy" id="13489"/>
    <lineage>
        <taxon>Eukaryota</taxon>
        <taxon>Metazoa</taxon>
        <taxon>Chordata</taxon>
        <taxon>Craniata</taxon>
        <taxon>Vertebrata</taxon>
        <taxon>Euteleostomi</taxon>
        <taxon>Actinopterygii</taxon>
        <taxon>Neopterygii</taxon>
        <taxon>Teleostei</taxon>
        <taxon>Neoteleostei</taxon>
        <taxon>Acanthomorphata</taxon>
        <taxon>Eupercaria</taxon>
        <taxon>Moronidae</taxon>
        <taxon>Dicentrarchus</taxon>
    </lineage>
</organism>
<feature type="region of interest" description="Disordered" evidence="6">
    <location>
        <begin position="303"/>
        <end position="432"/>
    </location>
</feature>
<dbReference type="GO" id="GO:0042162">
    <property type="term" value="F:telomeric DNA binding"/>
    <property type="evidence" value="ECO:0007669"/>
    <property type="project" value="InterPro"/>
</dbReference>
<feature type="compositionally biased region" description="Polar residues" evidence="6">
    <location>
        <begin position="474"/>
        <end position="492"/>
    </location>
</feature>
<feature type="compositionally biased region" description="Polar residues" evidence="6">
    <location>
        <begin position="404"/>
        <end position="431"/>
    </location>
</feature>